<accession>A0ABV8WSI7</accession>
<comment type="similarity">
    <text evidence="3 19">In the N-terminal section; belongs to the NnrE/AIBP family.</text>
</comment>
<feature type="binding site" evidence="18">
    <location>
        <position position="159"/>
    </location>
    <ligand>
        <name>(6S)-NADPHX</name>
        <dbReference type="ChEBI" id="CHEBI:64076"/>
    </ligand>
</feature>
<sequence length="506" mass="54929">MYIVTAEEMYEIDQYAIEHGGIDGKILMENAGQAIAERIKKQEASRQSVAVVAGSGNNGGDGFVIARYLLLAGFTVKVFQLVPDHKVTGDALYHKQLFINQQGLIESDTTVEILRKDLPHYHFIIDAILGIGVKGDIRPSIKPFIDVINQSDQKVISVDIPSGLPANAGTNLDIAIKADVTYVIEAPKQSLFTEWGAPYYGDWEVVPIGMPEQAYLNRSPLKRWGREEVVSTLPKRDTFSHKGSHGRGAVIGGGQTMPGSVTLTARAALKSGAGLVTIATVKDNIPVIASTCTEAMYHVLEDRDGIITTNDVDLFTAFDGLAIGMGMGREQVTANFTQQLIEKLDMPMVIDADGLHHLKPILNKVSKRNYPLIITPHYGEMAMLTDYTVAQIKRSPFSIAKEFASKHQLYVVLKGKFTIITCPDGTQTVNDTGNAGLAKGGSGDVLAGIILAMIMQRQSLLEALCNACYIHGLSADMRVESGINTEFDLLASDVIDGLSHVFRTLV</sequence>
<keyword evidence="8 17" id="KW-0521">NADP</keyword>
<dbReference type="Gene3D" id="3.40.1190.20">
    <property type="match status" value="1"/>
</dbReference>
<keyword evidence="6 17" id="KW-0547">Nucleotide-binding</keyword>
<feature type="binding site" evidence="18">
    <location>
        <position position="58"/>
    </location>
    <ligand>
        <name>K(+)</name>
        <dbReference type="ChEBI" id="CHEBI:29103"/>
    </ligand>
</feature>
<dbReference type="PROSITE" id="PS51383">
    <property type="entry name" value="YJEF_C_3"/>
    <property type="match status" value="1"/>
</dbReference>
<name>A0ABV8WSI7_9BACI</name>
<evidence type="ECO:0000259" key="21">
    <source>
        <dbReference type="PROSITE" id="PS51385"/>
    </source>
</evidence>
<dbReference type="PROSITE" id="PS51385">
    <property type="entry name" value="YJEF_N"/>
    <property type="match status" value="1"/>
</dbReference>
<dbReference type="Pfam" id="PF03853">
    <property type="entry name" value="YjeF_N"/>
    <property type="match status" value="1"/>
</dbReference>
<feature type="binding site" evidence="17">
    <location>
        <position position="326"/>
    </location>
    <ligand>
        <name>(6S)-NADPHX</name>
        <dbReference type="ChEBI" id="CHEBI:64076"/>
    </ligand>
</feature>
<dbReference type="PANTHER" id="PTHR12592">
    <property type="entry name" value="ATP-DEPENDENT (S)-NAD(P)H-HYDRATE DEHYDRATASE FAMILY MEMBER"/>
    <property type="match status" value="1"/>
</dbReference>
<keyword evidence="11 18" id="KW-0413">Isomerase</keyword>
<evidence type="ECO:0000256" key="17">
    <source>
        <dbReference type="HAMAP-Rule" id="MF_01965"/>
    </source>
</evidence>
<dbReference type="SUPFAM" id="SSF53613">
    <property type="entry name" value="Ribokinase-like"/>
    <property type="match status" value="1"/>
</dbReference>
<comment type="catalytic activity">
    <reaction evidence="16 17 19">
        <text>(6S)-NADPHX + ADP = AMP + phosphate + NADPH + H(+)</text>
        <dbReference type="Rhea" id="RHEA:32235"/>
        <dbReference type="ChEBI" id="CHEBI:15378"/>
        <dbReference type="ChEBI" id="CHEBI:43474"/>
        <dbReference type="ChEBI" id="CHEBI:57783"/>
        <dbReference type="ChEBI" id="CHEBI:64076"/>
        <dbReference type="ChEBI" id="CHEBI:456215"/>
        <dbReference type="ChEBI" id="CHEBI:456216"/>
        <dbReference type="EC" id="4.2.1.136"/>
    </reaction>
</comment>
<evidence type="ECO:0000256" key="13">
    <source>
        <dbReference type="ARBA" id="ARBA00023268"/>
    </source>
</evidence>
<dbReference type="InterPro" id="IPR030677">
    <property type="entry name" value="Nnr"/>
</dbReference>
<dbReference type="EMBL" id="JBHSDT010000003">
    <property type="protein sequence ID" value="MFC4402043.1"/>
    <property type="molecule type" value="Genomic_DNA"/>
</dbReference>
<dbReference type="PROSITE" id="PS01050">
    <property type="entry name" value="YJEF_C_2"/>
    <property type="match status" value="1"/>
</dbReference>
<evidence type="ECO:0000256" key="1">
    <source>
        <dbReference type="ARBA" id="ARBA00000013"/>
    </source>
</evidence>
<proteinExistence type="inferred from homology"/>
<evidence type="ECO:0000256" key="8">
    <source>
        <dbReference type="ARBA" id="ARBA00022857"/>
    </source>
</evidence>
<dbReference type="SUPFAM" id="SSF64153">
    <property type="entry name" value="YjeF N-terminal domain-like"/>
    <property type="match status" value="1"/>
</dbReference>
<keyword evidence="5 18" id="KW-0479">Metal-binding</keyword>
<evidence type="ECO:0000256" key="14">
    <source>
        <dbReference type="ARBA" id="ARBA00025153"/>
    </source>
</evidence>
<evidence type="ECO:0000256" key="12">
    <source>
        <dbReference type="ARBA" id="ARBA00023239"/>
    </source>
</evidence>
<evidence type="ECO:0000256" key="16">
    <source>
        <dbReference type="ARBA" id="ARBA00049209"/>
    </source>
</evidence>
<feature type="binding site" evidence="18">
    <location>
        <position position="162"/>
    </location>
    <ligand>
        <name>K(+)</name>
        <dbReference type="ChEBI" id="CHEBI:29103"/>
    </ligand>
</feature>
<comment type="similarity">
    <text evidence="18">Belongs to the NnrE/AIBP family.</text>
</comment>
<dbReference type="CDD" id="cd01171">
    <property type="entry name" value="YXKO-related"/>
    <property type="match status" value="1"/>
</dbReference>
<feature type="binding site" evidence="17">
    <location>
        <position position="443"/>
    </location>
    <ligand>
        <name>AMP</name>
        <dbReference type="ChEBI" id="CHEBI:456215"/>
    </ligand>
</feature>
<keyword evidence="23" id="KW-1185">Reference proteome</keyword>
<organism evidence="22 23">
    <name type="scientific">Gracilibacillus xinjiangensis</name>
    <dbReference type="NCBI Taxonomy" id="1193282"/>
    <lineage>
        <taxon>Bacteria</taxon>
        <taxon>Bacillati</taxon>
        <taxon>Bacillota</taxon>
        <taxon>Bacilli</taxon>
        <taxon>Bacillales</taxon>
        <taxon>Bacillaceae</taxon>
        <taxon>Gracilibacillus</taxon>
    </lineage>
</organism>
<evidence type="ECO:0000256" key="3">
    <source>
        <dbReference type="ARBA" id="ARBA00006001"/>
    </source>
</evidence>
<evidence type="ECO:0000256" key="18">
    <source>
        <dbReference type="HAMAP-Rule" id="MF_01966"/>
    </source>
</evidence>
<gene>
    <name evidence="18" type="primary">nnrE</name>
    <name evidence="17" type="synonym">nnrD</name>
    <name evidence="22" type="ORF">ACFOY7_03030</name>
</gene>
<dbReference type="NCBIfam" id="TIGR00196">
    <property type="entry name" value="yjeF_cterm"/>
    <property type="match status" value="1"/>
</dbReference>
<keyword evidence="9 18" id="KW-0630">Potassium</keyword>
<dbReference type="Proteomes" id="UP001595882">
    <property type="component" value="Unassembled WGS sequence"/>
</dbReference>
<keyword evidence="12 17" id="KW-0456">Lyase</keyword>
<comment type="subunit">
    <text evidence="17">Homotetramer.</text>
</comment>
<dbReference type="HAMAP" id="MF_01965">
    <property type="entry name" value="NADHX_dehydratase"/>
    <property type="match status" value="1"/>
</dbReference>
<comment type="catalytic activity">
    <reaction evidence="15 17 19">
        <text>(6S)-NADHX + ADP = AMP + phosphate + NADH + H(+)</text>
        <dbReference type="Rhea" id="RHEA:32223"/>
        <dbReference type="ChEBI" id="CHEBI:15378"/>
        <dbReference type="ChEBI" id="CHEBI:43474"/>
        <dbReference type="ChEBI" id="CHEBI:57945"/>
        <dbReference type="ChEBI" id="CHEBI:64074"/>
        <dbReference type="ChEBI" id="CHEBI:456215"/>
        <dbReference type="ChEBI" id="CHEBI:456216"/>
        <dbReference type="EC" id="4.2.1.136"/>
    </reaction>
</comment>
<feature type="domain" description="YjeF N-terminal" evidence="21">
    <location>
        <begin position="9"/>
        <end position="216"/>
    </location>
</feature>
<comment type="cofactor">
    <cofactor evidence="18 19">
        <name>K(+)</name>
        <dbReference type="ChEBI" id="CHEBI:29103"/>
    </cofactor>
    <text evidence="18 19">Binds 1 potassium ion per subunit.</text>
</comment>
<feature type="binding site" evidence="17">
    <location>
        <begin position="414"/>
        <end position="418"/>
    </location>
    <ligand>
        <name>AMP</name>
        <dbReference type="ChEBI" id="CHEBI:456215"/>
    </ligand>
</feature>
<feature type="binding site" evidence="17">
    <location>
        <position position="444"/>
    </location>
    <ligand>
        <name>(6S)-NADPHX</name>
        <dbReference type="ChEBI" id="CHEBI:64076"/>
    </ligand>
</feature>
<keyword evidence="7 17" id="KW-0067">ATP-binding</keyword>
<dbReference type="InterPro" id="IPR004443">
    <property type="entry name" value="YjeF_N_dom"/>
</dbReference>
<feature type="binding site" evidence="18">
    <location>
        <begin position="57"/>
        <end position="61"/>
    </location>
    <ligand>
        <name>(6S)-NADPHX</name>
        <dbReference type="ChEBI" id="CHEBI:64076"/>
    </ligand>
</feature>
<dbReference type="InterPro" id="IPR029056">
    <property type="entry name" value="Ribokinase-like"/>
</dbReference>
<evidence type="ECO:0000256" key="15">
    <source>
        <dbReference type="ARBA" id="ARBA00048238"/>
    </source>
</evidence>
<keyword evidence="10 17" id="KW-0520">NAD</keyword>
<dbReference type="EC" id="4.2.1.136" evidence="19"/>
<feature type="binding site" evidence="18">
    <location>
        <begin position="130"/>
        <end position="136"/>
    </location>
    <ligand>
        <name>(6S)-NADPHX</name>
        <dbReference type="ChEBI" id="CHEBI:64076"/>
    </ligand>
</feature>
<comment type="catalytic activity">
    <reaction evidence="2 18 19">
        <text>(6R)-NADPHX = (6S)-NADPHX</text>
        <dbReference type="Rhea" id="RHEA:32227"/>
        <dbReference type="ChEBI" id="CHEBI:64076"/>
        <dbReference type="ChEBI" id="CHEBI:64077"/>
        <dbReference type="EC" id="5.1.99.6"/>
    </reaction>
</comment>
<evidence type="ECO:0000256" key="19">
    <source>
        <dbReference type="PIRNR" id="PIRNR017184"/>
    </source>
</evidence>
<feature type="domain" description="YjeF C-terminal" evidence="20">
    <location>
        <begin position="225"/>
        <end position="505"/>
    </location>
</feature>
<evidence type="ECO:0000256" key="7">
    <source>
        <dbReference type="ARBA" id="ARBA00022840"/>
    </source>
</evidence>
<comment type="catalytic activity">
    <reaction evidence="1 18 19">
        <text>(6R)-NADHX = (6S)-NADHX</text>
        <dbReference type="Rhea" id="RHEA:32215"/>
        <dbReference type="ChEBI" id="CHEBI:64074"/>
        <dbReference type="ChEBI" id="CHEBI:64075"/>
        <dbReference type="EC" id="5.1.99.6"/>
    </reaction>
</comment>
<dbReference type="PANTHER" id="PTHR12592:SF0">
    <property type="entry name" value="ATP-DEPENDENT (S)-NAD(P)H-HYDRATE DEHYDRATASE"/>
    <property type="match status" value="1"/>
</dbReference>
<feature type="binding site" evidence="18">
    <location>
        <position position="126"/>
    </location>
    <ligand>
        <name>K(+)</name>
        <dbReference type="ChEBI" id="CHEBI:29103"/>
    </ligand>
</feature>
<evidence type="ECO:0000256" key="9">
    <source>
        <dbReference type="ARBA" id="ARBA00022958"/>
    </source>
</evidence>
<dbReference type="NCBIfam" id="TIGR00197">
    <property type="entry name" value="yjeF_nterm"/>
    <property type="match status" value="1"/>
</dbReference>
<evidence type="ECO:0000256" key="4">
    <source>
        <dbReference type="ARBA" id="ARBA00009524"/>
    </source>
</evidence>
<comment type="similarity">
    <text evidence="17">Belongs to the NnrD/CARKD family.</text>
</comment>
<evidence type="ECO:0000256" key="10">
    <source>
        <dbReference type="ARBA" id="ARBA00023027"/>
    </source>
</evidence>
<feature type="binding site" evidence="17">
    <location>
        <position position="377"/>
    </location>
    <ligand>
        <name>(6S)-NADPHX</name>
        <dbReference type="ChEBI" id="CHEBI:64076"/>
    </ligand>
</feature>
<keyword evidence="13" id="KW-0511">Multifunctional enzyme</keyword>
<dbReference type="RefSeq" id="WP_390249251.1">
    <property type="nucleotide sequence ID" value="NZ_JBHSDT010000003.1"/>
</dbReference>
<comment type="similarity">
    <text evidence="4 19">In the C-terminal section; belongs to the NnrD/CARKD family.</text>
</comment>
<dbReference type="Pfam" id="PF01256">
    <property type="entry name" value="Carb_kinase"/>
    <property type="match status" value="1"/>
</dbReference>
<dbReference type="InterPro" id="IPR000631">
    <property type="entry name" value="CARKD"/>
</dbReference>
<evidence type="ECO:0000256" key="6">
    <source>
        <dbReference type="ARBA" id="ARBA00022741"/>
    </source>
</evidence>
<evidence type="ECO:0000313" key="22">
    <source>
        <dbReference type="EMBL" id="MFC4402043.1"/>
    </source>
</evidence>
<evidence type="ECO:0000256" key="11">
    <source>
        <dbReference type="ARBA" id="ARBA00023235"/>
    </source>
</evidence>
<comment type="function">
    <text evidence="14 19">Bifunctional enzyme that catalyzes the epimerization of the S- and R-forms of NAD(P)HX and the dehydration of the S-form of NAD(P)HX at the expense of ADP, which is converted to AMP. This allows the repair of both epimers of NAD(P)HX, a damaged form of NAD(P)H that is a result of enzymatic or heat-dependent hydration.</text>
</comment>
<dbReference type="PIRSF" id="PIRSF017184">
    <property type="entry name" value="Nnr"/>
    <property type="match status" value="1"/>
</dbReference>
<comment type="cofactor">
    <cofactor evidence="17">
        <name>Mg(2+)</name>
        <dbReference type="ChEBI" id="CHEBI:18420"/>
    </cofactor>
</comment>
<reference evidence="23" key="1">
    <citation type="journal article" date="2019" name="Int. J. Syst. Evol. Microbiol.">
        <title>The Global Catalogue of Microorganisms (GCM) 10K type strain sequencing project: providing services to taxonomists for standard genome sequencing and annotation.</title>
        <authorList>
            <consortium name="The Broad Institute Genomics Platform"/>
            <consortium name="The Broad Institute Genome Sequencing Center for Infectious Disease"/>
            <person name="Wu L."/>
            <person name="Ma J."/>
        </authorList>
    </citation>
    <scope>NUCLEOTIDE SEQUENCE [LARGE SCALE GENOMIC DNA]</scope>
    <source>
        <strain evidence="23">CCUG 37865</strain>
    </source>
</reference>
<evidence type="ECO:0000256" key="2">
    <source>
        <dbReference type="ARBA" id="ARBA00000909"/>
    </source>
</evidence>
<comment type="caution">
    <text evidence="22">The sequence shown here is derived from an EMBL/GenBank/DDBJ whole genome shotgun (WGS) entry which is preliminary data.</text>
</comment>
<dbReference type="EC" id="5.1.99.6" evidence="19"/>
<comment type="caution">
    <text evidence="17">Lacks conserved residue(s) required for the propagation of feature annotation.</text>
</comment>
<dbReference type="HAMAP" id="MF_01966">
    <property type="entry name" value="NADHX_epimerase"/>
    <property type="match status" value="1"/>
</dbReference>
<dbReference type="Gene3D" id="3.40.50.10260">
    <property type="entry name" value="YjeF N-terminal domain"/>
    <property type="match status" value="1"/>
</dbReference>
<protein>
    <recommendedName>
        <fullName evidence="19">Bifunctional NAD(P)H-hydrate repair enzyme</fullName>
    </recommendedName>
    <alternativeName>
        <fullName evidence="19">Nicotinamide nucleotide repair protein</fullName>
    </alternativeName>
    <domain>
        <recommendedName>
            <fullName evidence="19">ADP-dependent (S)-NAD(P)H-hydrate dehydratase</fullName>
            <ecNumber evidence="19">4.2.1.136</ecNumber>
        </recommendedName>
        <alternativeName>
            <fullName evidence="19">ADP-dependent NAD(P)HX dehydratase</fullName>
        </alternativeName>
    </domain>
    <domain>
        <recommendedName>
            <fullName evidence="19">NAD(P)H-hydrate epimerase</fullName>
            <ecNumber evidence="19">5.1.99.6</ecNumber>
        </recommendedName>
    </domain>
</protein>
<dbReference type="InterPro" id="IPR017953">
    <property type="entry name" value="Carbohydrate_kinase_pred_CS"/>
</dbReference>
<evidence type="ECO:0000313" key="23">
    <source>
        <dbReference type="Proteomes" id="UP001595882"/>
    </source>
</evidence>
<comment type="function">
    <text evidence="18">Catalyzes the epimerization of the S- and R-forms of NAD(P)HX, a damaged form of NAD(P)H that is a result of enzymatic or heat-dependent hydration. This is a prerequisite for the S-specific NAD(P)H-hydrate dehydratase to allow the repair of both epimers of NAD(P)HX.</text>
</comment>
<dbReference type="InterPro" id="IPR036652">
    <property type="entry name" value="YjeF_N_dom_sf"/>
</dbReference>
<evidence type="ECO:0000259" key="20">
    <source>
        <dbReference type="PROSITE" id="PS51383"/>
    </source>
</evidence>
<comment type="function">
    <text evidence="17">Catalyzes the dehydration of the S-form of NAD(P)HX at the expense of ADP, which is converted to AMP. Together with NAD(P)HX epimerase, which catalyzes the epimerization of the S- and R-forms, the enzyme allows the repair of both epimers of NAD(P)HX, a damaged form of NAD(P)H that is a result of enzymatic or heat-dependent hydration.</text>
</comment>
<evidence type="ECO:0000256" key="5">
    <source>
        <dbReference type="ARBA" id="ARBA00022723"/>
    </source>
</evidence>